<sequence length="175" mass="20540">MEFRKEGNTGYFNNVEAAISANGIYISPYINNRIYVYIDNKNLLLDVEYFELLRLLANMKKTEVKLIDKKMEYNKLGIVLSMKYEDSINIETTIDWGVQAIVSTINNSRIAIAHGPDCEYNDCVYTALIYINDNIYFLKIRITENFMEPTLYKISLLNFVNELVFYQLHQKFKLI</sequence>
<proteinExistence type="predicted"/>
<dbReference type="Proteomes" id="UP000248410">
    <property type="component" value="Chromosome"/>
</dbReference>
<evidence type="ECO:0000313" key="2">
    <source>
        <dbReference type="Proteomes" id="UP000248410"/>
    </source>
</evidence>
<name>A0A2U9IPD1_9CREN</name>
<dbReference type="EMBL" id="CP029288">
    <property type="protein sequence ID" value="AWR97863.1"/>
    <property type="molecule type" value="Genomic_DNA"/>
</dbReference>
<dbReference type="KEGG" id="asul:DFR86_10145"/>
<dbReference type="GeneID" id="36838332"/>
<dbReference type="OrthoDB" id="34583at2157"/>
<keyword evidence="2" id="KW-1185">Reference proteome</keyword>
<organism evidence="1 2">
    <name type="scientific">Acidianus sulfidivorans JP7</name>
    <dbReference type="NCBI Taxonomy" id="619593"/>
    <lineage>
        <taxon>Archaea</taxon>
        <taxon>Thermoproteota</taxon>
        <taxon>Thermoprotei</taxon>
        <taxon>Sulfolobales</taxon>
        <taxon>Sulfolobaceae</taxon>
        <taxon>Acidianus</taxon>
    </lineage>
</organism>
<gene>
    <name evidence="1" type="ORF">DFR86_10145</name>
</gene>
<protein>
    <submittedName>
        <fullName evidence="1">Uncharacterized protein</fullName>
    </submittedName>
</protein>
<dbReference type="RefSeq" id="WP_110380753.1">
    <property type="nucleotide sequence ID" value="NZ_CP029288.2"/>
</dbReference>
<evidence type="ECO:0000313" key="1">
    <source>
        <dbReference type="EMBL" id="AWR97863.1"/>
    </source>
</evidence>
<accession>A0A2U9IPD1</accession>
<reference evidence="1 2" key="1">
    <citation type="submission" date="2018-05" db="EMBL/GenBank/DDBJ databases">
        <title>Complete Genome Sequences of Extremely Thermoacidophilic, Metal-Mobilizing Type-Strain Members of the Archaeal Family Sulfolobaceae: Acidianus brierleyi DSM-1651T, Acidianus sulfidivorans DSM-18786T, Metallosphaera hakonensis DSM-7519T, and Metallosphaera prunae DSM-10039T.</title>
        <authorList>
            <person name="Counts J.A."/>
            <person name="Kelly R.M."/>
        </authorList>
    </citation>
    <scope>NUCLEOTIDE SEQUENCE [LARGE SCALE GENOMIC DNA]</scope>
    <source>
        <strain evidence="1 2">JP7</strain>
    </source>
</reference>
<dbReference type="AlphaFoldDB" id="A0A2U9IPD1"/>